<accession>A0A1J5PIL2</accession>
<dbReference type="AlphaFoldDB" id="A0A1J5PIL2"/>
<name>A0A1J5PIL2_9ZZZZ</name>
<proteinExistence type="predicted"/>
<reference evidence="1" key="1">
    <citation type="submission" date="2016-10" db="EMBL/GenBank/DDBJ databases">
        <title>Sequence of Gallionella enrichment culture.</title>
        <authorList>
            <person name="Poehlein A."/>
            <person name="Muehling M."/>
            <person name="Daniel R."/>
        </authorList>
    </citation>
    <scope>NUCLEOTIDE SEQUENCE</scope>
</reference>
<evidence type="ECO:0000313" key="1">
    <source>
        <dbReference type="EMBL" id="OIQ65115.1"/>
    </source>
</evidence>
<gene>
    <name evidence="1" type="ORF">GALL_533300</name>
</gene>
<dbReference type="EMBL" id="MLJW01007580">
    <property type="protein sequence ID" value="OIQ65115.1"/>
    <property type="molecule type" value="Genomic_DNA"/>
</dbReference>
<sequence>MYQPQRAVDILEHPDGVGDHDVIKRALDSRQRSGIFHVTEDKMQIGMQFLGVRNIPGTEIDPDAVRRLQCGEQISAPAA</sequence>
<comment type="caution">
    <text evidence="1">The sequence shown here is derived from an EMBL/GenBank/DDBJ whole genome shotgun (WGS) entry which is preliminary data.</text>
</comment>
<organism evidence="1">
    <name type="scientific">mine drainage metagenome</name>
    <dbReference type="NCBI Taxonomy" id="410659"/>
    <lineage>
        <taxon>unclassified sequences</taxon>
        <taxon>metagenomes</taxon>
        <taxon>ecological metagenomes</taxon>
    </lineage>
</organism>
<protein>
    <submittedName>
        <fullName evidence="1">Uncharacterized protein</fullName>
    </submittedName>
</protein>